<dbReference type="SMART" id="SM00895">
    <property type="entry name" value="FCD"/>
    <property type="match status" value="1"/>
</dbReference>
<feature type="compositionally biased region" description="Low complexity" evidence="4">
    <location>
        <begin position="230"/>
        <end position="242"/>
    </location>
</feature>
<dbReference type="Pfam" id="PF07729">
    <property type="entry name" value="FCD"/>
    <property type="match status" value="1"/>
</dbReference>
<dbReference type="RefSeq" id="WP_145892307.1">
    <property type="nucleotide sequence ID" value="NZ_VOBQ01000004.1"/>
</dbReference>
<protein>
    <submittedName>
        <fullName evidence="6">FadR family transcriptional regulator</fullName>
    </submittedName>
</protein>
<dbReference type="CDD" id="cd07377">
    <property type="entry name" value="WHTH_GntR"/>
    <property type="match status" value="1"/>
</dbReference>
<proteinExistence type="predicted"/>
<evidence type="ECO:0000256" key="1">
    <source>
        <dbReference type="ARBA" id="ARBA00023015"/>
    </source>
</evidence>
<dbReference type="Gene3D" id="1.20.120.530">
    <property type="entry name" value="GntR ligand-binding domain-like"/>
    <property type="match status" value="1"/>
</dbReference>
<dbReference type="PANTHER" id="PTHR43537">
    <property type="entry name" value="TRANSCRIPTIONAL REGULATOR, GNTR FAMILY"/>
    <property type="match status" value="1"/>
</dbReference>
<keyword evidence="3" id="KW-0804">Transcription</keyword>
<organism evidence="6 7">
    <name type="scientific">Caenimonas sedimenti</name>
    <dbReference type="NCBI Taxonomy" id="2596921"/>
    <lineage>
        <taxon>Bacteria</taxon>
        <taxon>Pseudomonadati</taxon>
        <taxon>Pseudomonadota</taxon>
        <taxon>Betaproteobacteria</taxon>
        <taxon>Burkholderiales</taxon>
        <taxon>Comamonadaceae</taxon>
        <taxon>Caenimonas</taxon>
    </lineage>
</organism>
<dbReference type="InterPro" id="IPR011711">
    <property type="entry name" value="GntR_C"/>
</dbReference>
<evidence type="ECO:0000313" key="7">
    <source>
        <dbReference type="Proteomes" id="UP000318199"/>
    </source>
</evidence>
<dbReference type="Pfam" id="PF00392">
    <property type="entry name" value="GntR"/>
    <property type="match status" value="1"/>
</dbReference>
<keyword evidence="2" id="KW-0238">DNA-binding</keyword>
<evidence type="ECO:0000256" key="2">
    <source>
        <dbReference type="ARBA" id="ARBA00023125"/>
    </source>
</evidence>
<dbReference type="InterPro" id="IPR008920">
    <property type="entry name" value="TF_FadR/GntR_C"/>
</dbReference>
<dbReference type="InterPro" id="IPR000524">
    <property type="entry name" value="Tscrpt_reg_HTH_GntR"/>
</dbReference>
<reference evidence="6 7" key="1">
    <citation type="submission" date="2019-07" db="EMBL/GenBank/DDBJ databases">
        <title>Caenimonas sedimenti sp. nov., isolated from activated sludge.</title>
        <authorList>
            <person name="Xu J."/>
        </authorList>
    </citation>
    <scope>NUCLEOTIDE SEQUENCE [LARGE SCALE GENOMIC DNA]</scope>
    <source>
        <strain evidence="6 7">HX-9-20</strain>
    </source>
</reference>
<evidence type="ECO:0000256" key="3">
    <source>
        <dbReference type="ARBA" id="ARBA00023163"/>
    </source>
</evidence>
<keyword evidence="1" id="KW-0805">Transcription regulation</keyword>
<keyword evidence="7" id="KW-1185">Reference proteome</keyword>
<comment type="caution">
    <text evidence="6">The sequence shown here is derived from an EMBL/GenBank/DDBJ whole genome shotgun (WGS) entry which is preliminary data.</text>
</comment>
<accession>A0A562ZWD2</accession>
<dbReference type="Proteomes" id="UP000318199">
    <property type="component" value="Unassembled WGS sequence"/>
</dbReference>
<dbReference type="SUPFAM" id="SSF48008">
    <property type="entry name" value="GntR ligand-binding domain-like"/>
    <property type="match status" value="1"/>
</dbReference>
<dbReference type="InterPro" id="IPR036390">
    <property type="entry name" value="WH_DNA-bd_sf"/>
</dbReference>
<dbReference type="SUPFAM" id="SSF46785">
    <property type="entry name" value="Winged helix' DNA-binding domain"/>
    <property type="match status" value="1"/>
</dbReference>
<dbReference type="OrthoDB" id="5296437at2"/>
<name>A0A562ZWD2_9BURK</name>
<dbReference type="InterPro" id="IPR036388">
    <property type="entry name" value="WH-like_DNA-bd_sf"/>
</dbReference>
<dbReference type="PANTHER" id="PTHR43537:SF5">
    <property type="entry name" value="UXU OPERON TRANSCRIPTIONAL REGULATOR"/>
    <property type="match status" value="1"/>
</dbReference>
<feature type="domain" description="HTH gntR-type" evidence="5">
    <location>
        <begin position="9"/>
        <end position="77"/>
    </location>
</feature>
<dbReference type="GO" id="GO:0003700">
    <property type="term" value="F:DNA-binding transcription factor activity"/>
    <property type="evidence" value="ECO:0007669"/>
    <property type="project" value="InterPro"/>
</dbReference>
<sequence length="253" mass="27750">MPLQAVEPQRLYRQIAEQVRSLICGGEFPAGSRLPAERDLAKQMGVSRPSVREALIALEVEGWVEVRTGSGVYVLERPSQLNGHAVQVPPSEWGPLELIRARRVIEGEIASMAATDAKRKQVDAIGAAIASMHRDADNGVQPRAGDRAFHLAVAQAGGNVVLLETVQTFWDARRGPLFEKLGDHFESVPSWRKAITEHEHVYEAIRAHDGAAARAAMQDHLDKAHARFSASWRRANSSASPAQQDPPVTRRQA</sequence>
<dbReference type="Gene3D" id="1.10.10.10">
    <property type="entry name" value="Winged helix-like DNA-binding domain superfamily/Winged helix DNA-binding domain"/>
    <property type="match status" value="1"/>
</dbReference>
<dbReference type="EMBL" id="VOBQ01000004">
    <property type="protein sequence ID" value="TWO72484.1"/>
    <property type="molecule type" value="Genomic_DNA"/>
</dbReference>
<dbReference type="PRINTS" id="PR00035">
    <property type="entry name" value="HTHGNTR"/>
</dbReference>
<evidence type="ECO:0000259" key="5">
    <source>
        <dbReference type="PROSITE" id="PS50949"/>
    </source>
</evidence>
<feature type="region of interest" description="Disordered" evidence="4">
    <location>
        <begin position="230"/>
        <end position="253"/>
    </location>
</feature>
<dbReference type="PROSITE" id="PS50949">
    <property type="entry name" value="HTH_GNTR"/>
    <property type="match status" value="1"/>
</dbReference>
<dbReference type="SMART" id="SM00345">
    <property type="entry name" value="HTH_GNTR"/>
    <property type="match status" value="1"/>
</dbReference>
<evidence type="ECO:0000256" key="4">
    <source>
        <dbReference type="SAM" id="MobiDB-lite"/>
    </source>
</evidence>
<evidence type="ECO:0000313" key="6">
    <source>
        <dbReference type="EMBL" id="TWO72484.1"/>
    </source>
</evidence>
<gene>
    <name evidence="6" type="ORF">FN976_07230</name>
</gene>
<dbReference type="AlphaFoldDB" id="A0A562ZWD2"/>
<dbReference type="GO" id="GO:0003677">
    <property type="term" value="F:DNA binding"/>
    <property type="evidence" value="ECO:0007669"/>
    <property type="project" value="UniProtKB-KW"/>
</dbReference>